<reference evidence="3" key="1">
    <citation type="submission" date="2025-08" db="UniProtKB">
        <authorList>
            <consortium name="RefSeq"/>
        </authorList>
    </citation>
    <scope>IDENTIFICATION</scope>
    <source>
        <tissue evidence="3">Whole sample</tissue>
    </source>
</reference>
<dbReference type="GeneID" id="111114046"/>
<evidence type="ECO:0000313" key="2">
    <source>
        <dbReference type="Proteomes" id="UP000694844"/>
    </source>
</evidence>
<dbReference type="SUPFAM" id="SSF56496">
    <property type="entry name" value="Fibrinogen C-terminal domain-like"/>
    <property type="match status" value="1"/>
</dbReference>
<dbReference type="Pfam" id="PF00147">
    <property type="entry name" value="Fibrinogen_C"/>
    <property type="match status" value="1"/>
</dbReference>
<dbReference type="SMART" id="SM00186">
    <property type="entry name" value="FBG"/>
    <property type="match status" value="1"/>
</dbReference>
<keyword evidence="2" id="KW-1185">Reference proteome</keyword>
<sequence>MTTTGPDESTLTTGDGLGAMTTGPDVLISTIDNSQSDYKTLGTNDLSTTNDAAMTTGAFGLSSTIDESSSIDDLTTITDDVLSTTSPFVTSSTMNETSALPDTIAVMPFEFSNGTIKDVVVCNESDFLWIVIQRRFNGSVDFYRNWTDYETGFGSIQSEFWLGNQYIYELTVYGYTILRIELTSFDGEVRQIDYDFSIEDKTNNYRLHISELSASGIDSLARSDLAFFCTYDKDNDDWPSTNCADWSEKASGWWHSKRSWCTDGNLNGIYRNVYTNDAQGINWFEWTGQFTLKETNMMLRKP</sequence>
<name>A0A8B8BXD6_CRAVI</name>
<protein>
    <submittedName>
        <fullName evidence="3">Ficolin-2-like</fullName>
    </submittedName>
</protein>
<feature type="domain" description="Fibrinogen C-terminal" evidence="1">
    <location>
        <begin position="120"/>
        <end position="302"/>
    </location>
</feature>
<evidence type="ECO:0000259" key="1">
    <source>
        <dbReference type="PROSITE" id="PS51406"/>
    </source>
</evidence>
<accession>A0A8B8BXD6</accession>
<dbReference type="InterPro" id="IPR050373">
    <property type="entry name" value="Fibrinogen_C-term_domain"/>
</dbReference>
<evidence type="ECO:0000313" key="3">
    <source>
        <dbReference type="RefSeq" id="XP_022308043.1"/>
    </source>
</evidence>
<dbReference type="PROSITE" id="PS51406">
    <property type="entry name" value="FIBRINOGEN_C_2"/>
    <property type="match status" value="1"/>
</dbReference>
<dbReference type="InterPro" id="IPR014716">
    <property type="entry name" value="Fibrinogen_a/b/g_C_1"/>
</dbReference>
<dbReference type="PANTHER" id="PTHR19143">
    <property type="entry name" value="FIBRINOGEN/TENASCIN/ANGIOPOEITIN"/>
    <property type="match status" value="1"/>
</dbReference>
<gene>
    <name evidence="3" type="primary">LOC111114046</name>
</gene>
<dbReference type="RefSeq" id="XP_022308043.1">
    <property type="nucleotide sequence ID" value="XM_022452335.1"/>
</dbReference>
<proteinExistence type="predicted"/>
<dbReference type="Proteomes" id="UP000694844">
    <property type="component" value="Chromosome 9"/>
</dbReference>
<dbReference type="OrthoDB" id="6345539at2759"/>
<dbReference type="KEGG" id="cvn:111114046"/>
<dbReference type="InterPro" id="IPR002181">
    <property type="entry name" value="Fibrinogen_a/b/g_C_dom"/>
</dbReference>
<dbReference type="Gene3D" id="3.90.215.10">
    <property type="entry name" value="Gamma Fibrinogen, chain A, domain 1"/>
    <property type="match status" value="1"/>
</dbReference>
<dbReference type="InterPro" id="IPR036056">
    <property type="entry name" value="Fibrinogen-like_C"/>
</dbReference>
<dbReference type="GO" id="GO:0005615">
    <property type="term" value="C:extracellular space"/>
    <property type="evidence" value="ECO:0007669"/>
    <property type="project" value="TreeGrafter"/>
</dbReference>
<dbReference type="AlphaFoldDB" id="A0A8B8BXD6"/>
<organism evidence="2 3">
    <name type="scientific">Crassostrea virginica</name>
    <name type="common">Eastern oyster</name>
    <dbReference type="NCBI Taxonomy" id="6565"/>
    <lineage>
        <taxon>Eukaryota</taxon>
        <taxon>Metazoa</taxon>
        <taxon>Spiralia</taxon>
        <taxon>Lophotrochozoa</taxon>
        <taxon>Mollusca</taxon>
        <taxon>Bivalvia</taxon>
        <taxon>Autobranchia</taxon>
        <taxon>Pteriomorphia</taxon>
        <taxon>Ostreida</taxon>
        <taxon>Ostreoidea</taxon>
        <taxon>Ostreidae</taxon>
        <taxon>Crassostrea</taxon>
    </lineage>
</organism>